<accession>X1KCI0</accession>
<dbReference type="InterPro" id="IPR022026">
    <property type="entry name" value="DUF5981"/>
</dbReference>
<gene>
    <name evidence="2" type="ORF">S06H3_21315</name>
</gene>
<dbReference type="EMBL" id="BARV01011177">
    <property type="protein sequence ID" value="GAI04732.1"/>
    <property type="molecule type" value="Genomic_DNA"/>
</dbReference>
<feature type="domain" description="Methylene-tetrahydrofolate reductase C-terminal-like" evidence="1">
    <location>
        <begin position="1"/>
        <end position="56"/>
    </location>
</feature>
<comment type="caution">
    <text evidence="2">The sequence shown here is derived from an EMBL/GenBank/DDBJ whole genome shotgun (WGS) entry which is preliminary data.</text>
</comment>
<evidence type="ECO:0000259" key="1">
    <source>
        <dbReference type="Pfam" id="PF12225"/>
    </source>
</evidence>
<dbReference type="AlphaFoldDB" id="X1KCI0"/>
<protein>
    <recommendedName>
        <fullName evidence="1">Methylene-tetrahydrofolate reductase C-terminal-like domain-containing protein</fullName>
    </recommendedName>
</protein>
<dbReference type="Pfam" id="PF12225">
    <property type="entry name" value="DUF5981"/>
    <property type="match status" value="1"/>
</dbReference>
<name>X1KCI0_9ZZZZ</name>
<proteinExistence type="predicted"/>
<sequence>MTACAKGLVNGPCGGYRDGMCEVDPNRECAWVQIYNRLKEMNQLEKLTVLEPLKSYSKMSHPRRISTAR</sequence>
<organism evidence="2">
    <name type="scientific">marine sediment metagenome</name>
    <dbReference type="NCBI Taxonomy" id="412755"/>
    <lineage>
        <taxon>unclassified sequences</taxon>
        <taxon>metagenomes</taxon>
        <taxon>ecological metagenomes</taxon>
    </lineage>
</organism>
<reference evidence="2" key="1">
    <citation type="journal article" date="2014" name="Front. Microbiol.">
        <title>High frequency of phylogenetically diverse reductive dehalogenase-homologous genes in deep subseafloor sedimentary metagenomes.</title>
        <authorList>
            <person name="Kawai M."/>
            <person name="Futagami T."/>
            <person name="Toyoda A."/>
            <person name="Takaki Y."/>
            <person name="Nishi S."/>
            <person name="Hori S."/>
            <person name="Arai W."/>
            <person name="Tsubouchi T."/>
            <person name="Morono Y."/>
            <person name="Uchiyama I."/>
            <person name="Ito T."/>
            <person name="Fujiyama A."/>
            <person name="Inagaki F."/>
            <person name="Takami H."/>
        </authorList>
    </citation>
    <scope>NUCLEOTIDE SEQUENCE</scope>
    <source>
        <strain evidence="2">Expedition CK06-06</strain>
    </source>
</reference>
<evidence type="ECO:0000313" key="2">
    <source>
        <dbReference type="EMBL" id="GAI04732.1"/>
    </source>
</evidence>